<evidence type="ECO:0000313" key="1">
    <source>
        <dbReference type="EMBL" id="AXH53931.1"/>
    </source>
</evidence>
<dbReference type="AlphaFoldDB" id="A0AAD0LUI0"/>
<gene>
    <name evidence="1" type="ORF">PLA107_000125</name>
</gene>
<dbReference type="Proteomes" id="UP000006426">
    <property type="component" value="Chromosome"/>
</dbReference>
<name>A0AAD0LUI0_PSEAV</name>
<protein>
    <submittedName>
        <fullName evidence="1">Uncharacterized protein</fullName>
    </submittedName>
</protein>
<dbReference type="EMBL" id="CP031225">
    <property type="protein sequence ID" value="AXH53931.1"/>
    <property type="molecule type" value="Genomic_DNA"/>
</dbReference>
<reference evidence="1 2" key="1">
    <citation type="journal article" date="2011" name="PLoS Pathog.">
        <title>Dynamic evolution of pathogenicity revealed by sequencing and comparative genomics of 19 Pseudomonas syringae isolates.</title>
        <authorList>
            <person name="Baltrus D.A."/>
            <person name="Nishimura M.T."/>
            <person name="Romanchuk A."/>
            <person name="Chang J.H."/>
            <person name="Mukhtar M.S."/>
            <person name="Cherkis K."/>
            <person name="Roach J."/>
            <person name="Grant S.R."/>
            <person name="Jones C.D."/>
            <person name="Dangl J.L."/>
        </authorList>
    </citation>
    <scope>NUCLEOTIDE SEQUENCE [LARGE SCALE GENOMIC DNA]</scope>
    <source>
        <strain evidence="1 2">M301315</strain>
    </source>
</reference>
<proteinExistence type="predicted"/>
<accession>A0AAD0LUI0</accession>
<sequence length="78" mass="8994">MNWRAWMSPDSFRLNRTYAFPFASRIEGLITSTQLGQKATEIDVYSRLEVALFDDQRWQASSGRLLPVEVLTVLLKSD</sequence>
<organism evidence="1 2">
    <name type="scientific">Pseudomonas amygdali pv. lachrymans str. M301315</name>
    <dbReference type="NCBI Taxonomy" id="629260"/>
    <lineage>
        <taxon>Bacteria</taxon>
        <taxon>Pseudomonadati</taxon>
        <taxon>Pseudomonadota</taxon>
        <taxon>Gammaproteobacteria</taxon>
        <taxon>Pseudomonadales</taxon>
        <taxon>Pseudomonadaceae</taxon>
        <taxon>Pseudomonas</taxon>
        <taxon>Pseudomonas amygdali</taxon>
    </lineage>
</organism>
<evidence type="ECO:0000313" key="2">
    <source>
        <dbReference type="Proteomes" id="UP000006426"/>
    </source>
</evidence>